<sequence>MAYQESAQGAYDSTIRVLLGLLASSLPDLGATSSDSCHHRELRMPGLIQGSLTQEADCLRQRAGIGQALNSTPLLAPLYMRLLASIFFTWFDFVLKDRPEAAFREAMVWSAIKTVASGGDHGMELVLGHDAYLA</sequence>
<name>A0A194W2B1_CYTMA</name>
<evidence type="ECO:0000313" key="1">
    <source>
        <dbReference type="EMBL" id="KUI70412.1"/>
    </source>
</evidence>
<proteinExistence type="predicted"/>
<reference evidence="1" key="1">
    <citation type="submission" date="2014-12" db="EMBL/GenBank/DDBJ databases">
        <title>Genome Sequence of Valsa Canker Pathogens Uncovers a Specific Adaption of Colonization on Woody Bark.</title>
        <authorList>
            <person name="Yin Z."/>
            <person name="Liu H."/>
            <person name="Gao X."/>
            <person name="Li Z."/>
            <person name="Song N."/>
            <person name="Ke X."/>
            <person name="Dai Q."/>
            <person name="Wu Y."/>
            <person name="Sun Y."/>
            <person name="Xu J.-R."/>
            <person name="Kang Z.K."/>
            <person name="Wang L."/>
            <person name="Huang L."/>
        </authorList>
    </citation>
    <scope>NUCLEOTIDE SEQUENCE [LARGE SCALE GENOMIC DNA]</scope>
    <source>
        <strain evidence="1">03-8</strain>
    </source>
</reference>
<keyword evidence="2" id="KW-1185">Reference proteome</keyword>
<organism evidence="1 2">
    <name type="scientific">Cytospora mali</name>
    <name type="common">Apple Valsa canker fungus</name>
    <name type="synonym">Valsa mali</name>
    <dbReference type="NCBI Taxonomy" id="578113"/>
    <lineage>
        <taxon>Eukaryota</taxon>
        <taxon>Fungi</taxon>
        <taxon>Dikarya</taxon>
        <taxon>Ascomycota</taxon>
        <taxon>Pezizomycotina</taxon>
        <taxon>Sordariomycetes</taxon>
        <taxon>Sordariomycetidae</taxon>
        <taxon>Diaporthales</taxon>
        <taxon>Cytosporaceae</taxon>
        <taxon>Cytospora</taxon>
    </lineage>
</organism>
<evidence type="ECO:0000313" key="2">
    <source>
        <dbReference type="Proteomes" id="UP000078559"/>
    </source>
</evidence>
<dbReference type="Proteomes" id="UP000078559">
    <property type="component" value="Chromosome 6"/>
</dbReference>
<dbReference type="EMBL" id="CM003103">
    <property type="protein sequence ID" value="KUI70412.1"/>
    <property type="molecule type" value="Genomic_DNA"/>
</dbReference>
<protein>
    <submittedName>
        <fullName evidence="1">Uncharacterized protein</fullName>
    </submittedName>
</protein>
<dbReference type="AlphaFoldDB" id="A0A194W2B1"/>
<gene>
    <name evidence="1" type="ORF">VM1G_05793</name>
</gene>
<accession>A0A194W2B1</accession>